<comment type="similarity">
    <text evidence="1 3">Belongs to the HMG-CoA reductase family.</text>
</comment>
<dbReference type="PROSITE" id="PS00066">
    <property type="entry name" value="HMG_COA_REDUCTASE_1"/>
    <property type="match status" value="1"/>
</dbReference>
<dbReference type="GO" id="GO:0004420">
    <property type="term" value="F:hydroxymethylglutaryl-CoA reductase (NADPH) activity"/>
    <property type="evidence" value="ECO:0007669"/>
    <property type="project" value="InterPro"/>
</dbReference>
<dbReference type="PANTHER" id="PTHR10572:SF24">
    <property type="entry name" value="3-HYDROXY-3-METHYLGLUTARYL-COENZYME A REDUCTASE"/>
    <property type="match status" value="1"/>
</dbReference>
<comment type="catalytic activity">
    <reaction evidence="3">
        <text>(R)-mevalonate + 2 NAD(+) + CoA = (3S)-3-hydroxy-3-methylglutaryl-CoA + 2 NADH + 2 H(+)</text>
        <dbReference type="Rhea" id="RHEA:14833"/>
        <dbReference type="ChEBI" id="CHEBI:15378"/>
        <dbReference type="ChEBI" id="CHEBI:36464"/>
        <dbReference type="ChEBI" id="CHEBI:43074"/>
        <dbReference type="ChEBI" id="CHEBI:57287"/>
        <dbReference type="ChEBI" id="CHEBI:57540"/>
        <dbReference type="ChEBI" id="CHEBI:57945"/>
        <dbReference type="EC" id="1.1.1.88"/>
    </reaction>
</comment>
<dbReference type="EC" id="1.1.1.88" evidence="3"/>
<organism evidence="4 5">
    <name type="scientific">Polaribacter sejongensis</name>
    <dbReference type="NCBI Taxonomy" id="985043"/>
    <lineage>
        <taxon>Bacteria</taxon>
        <taxon>Pseudomonadati</taxon>
        <taxon>Bacteroidota</taxon>
        <taxon>Flavobacteriia</taxon>
        <taxon>Flavobacteriales</taxon>
        <taxon>Flavobacteriaceae</taxon>
    </lineage>
</organism>
<dbReference type="PANTHER" id="PTHR10572">
    <property type="entry name" value="3-HYDROXY-3-METHYLGLUTARYL-COENZYME A REDUCTASE"/>
    <property type="match status" value="1"/>
</dbReference>
<dbReference type="InterPro" id="IPR002202">
    <property type="entry name" value="HMG_CoA_Rdtase"/>
</dbReference>
<dbReference type="GO" id="GO:0015936">
    <property type="term" value="P:coenzyme A metabolic process"/>
    <property type="evidence" value="ECO:0007669"/>
    <property type="project" value="InterPro"/>
</dbReference>
<evidence type="ECO:0000313" key="4">
    <source>
        <dbReference type="EMBL" id="MDN3618644.1"/>
    </source>
</evidence>
<dbReference type="InterPro" id="IPR004553">
    <property type="entry name" value="HMG_CoA_Rdtase_bac-typ"/>
</dbReference>
<dbReference type="Gene3D" id="3.90.770.10">
    <property type="entry name" value="3-hydroxy-3-methylglutaryl-coenzyme A Reductase, Chain A, domain 2"/>
    <property type="match status" value="2"/>
</dbReference>
<evidence type="ECO:0000256" key="2">
    <source>
        <dbReference type="ARBA" id="ARBA00023002"/>
    </source>
</evidence>
<reference evidence="4 5" key="1">
    <citation type="journal article" date="2014" name="Int. J. Syst. Evol. Microbiol.">
        <title>Complete genome sequence of Corynebacterium casei LMG S-19264T (=DSM 44701T), isolated from a smear-ripened cheese.</title>
        <authorList>
            <consortium name="US DOE Joint Genome Institute (JGI-PGF)"/>
            <person name="Walter F."/>
            <person name="Albersmeier A."/>
            <person name="Kalinowski J."/>
            <person name="Ruckert C."/>
        </authorList>
    </citation>
    <scope>NUCLEOTIDE SEQUENCE [LARGE SCALE GENOMIC DNA]</scope>
    <source>
        <strain evidence="4 5">CECT 8670</strain>
    </source>
</reference>
<dbReference type="Gene3D" id="1.10.8.660">
    <property type="match status" value="1"/>
</dbReference>
<comment type="pathway">
    <text evidence="3">Metabolic intermediate metabolism; (R)-mevalonate degradation; (S)-3-hydroxy-3-methylglutaryl-CoA from (R)-mevalonate: step 1/1.</text>
</comment>
<dbReference type="EMBL" id="JAUFQH010000003">
    <property type="protein sequence ID" value="MDN3618644.1"/>
    <property type="molecule type" value="Genomic_DNA"/>
</dbReference>
<dbReference type="Pfam" id="PF00368">
    <property type="entry name" value="HMG-CoA_red"/>
    <property type="match status" value="1"/>
</dbReference>
<dbReference type="CDD" id="cd00644">
    <property type="entry name" value="HMG-CoA_reductase_classII"/>
    <property type="match status" value="1"/>
</dbReference>
<dbReference type="SUPFAM" id="SSF55035">
    <property type="entry name" value="NAD-binding domain of HMG-CoA reductase"/>
    <property type="match status" value="1"/>
</dbReference>
<dbReference type="Pfam" id="PF07606">
    <property type="entry name" value="DUF1569"/>
    <property type="match status" value="1"/>
</dbReference>
<dbReference type="NCBIfam" id="TIGR00532">
    <property type="entry name" value="HMG_CoA_R_NAD"/>
    <property type="match status" value="1"/>
</dbReference>
<dbReference type="AlphaFoldDB" id="A0AAJ1VFW4"/>
<comment type="caution">
    <text evidence="4">The sequence shown here is derived from an EMBL/GenBank/DDBJ whole genome shotgun (WGS) entry which is preliminary data.</text>
</comment>
<dbReference type="InterPro" id="IPR009029">
    <property type="entry name" value="HMG_CoA_Rdtase_sub-bd_dom_sf"/>
</dbReference>
<dbReference type="Proteomes" id="UP001228636">
    <property type="component" value="Unassembled WGS sequence"/>
</dbReference>
<name>A0AAJ1VFW4_9FLAO</name>
<proteinExistence type="inferred from homology"/>
<dbReference type="InterPro" id="IPR009023">
    <property type="entry name" value="HMG_CoA_Rdtase_NAD(P)-bd_sf"/>
</dbReference>
<evidence type="ECO:0000313" key="5">
    <source>
        <dbReference type="Proteomes" id="UP001228636"/>
    </source>
</evidence>
<dbReference type="PROSITE" id="PS50065">
    <property type="entry name" value="HMG_COA_REDUCTASE_4"/>
    <property type="match status" value="1"/>
</dbReference>
<dbReference type="InterPro" id="IPR023074">
    <property type="entry name" value="HMG_CoA_Rdtase_cat_sf"/>
</dbReference>
<keyword evidence="2 3" id="KW-0560">Oxidoreductase</keyword>
<dbReference type="GO" id="GO:0140643">
    <property type="term" value="F:hydroxymethylglutaryl-CoA reductase (NADH) activity"/>
    <property type="evidence" value="ECO:0007669"/>
    <property type="project" value="UniProtKB-EC"/>
</dbReference>
<sequence>MHKLMSKLISGFSKLTKDEKITWLTENYFHNHTKTKDIIKQYWNDNDDLQQLHDDFIENTISNFYMPFGIAPNFVINDRTYVIPMVVEESSVVAAASLVGKFWSTRGGFKTKVIGTTKIGQVHFMYAGNKEELENYFNKNKTELFAATASITKNMEKRGGGILDIKLVDKTDKLENYYQLHATFETKDSMGANFINSCLEAIAKKFEKDDIEIVMSILSNYVPECVVRAEVSCKIEELGGENPQRFAEKFYQAVKIAEIEPYRAVTHNKGIMNGIDAVVLATGNDFRAVEAGAHAYASKSGQYSSLSHCSIDDGIFKFWIEIPLALGTVGGLTGLHPMAKLSLEMLQKPSARTLMQIMAAAGLAQNFAALRALTTKGIQHGHMKMHLQNILNQFNATEEEKEIVTAFFDKKTVTHSAVVEKIDALRKPSINWIDFSNKSLVSFKLSKIDKNTKPLFGKMNGQQMIEHLSFLLQISNGKVAADYYVSDEKSARRKPFLNTEGELQVGFKASMLSEEPNALKFNSVGEAIHDLFIQIDAFKIHFEAAKAENHPFFGELDYEYWQKFHVKHFTHHFKQFGLV</sequence>
<keyword evidence="3" id="KW-0520">NAD</keyword>
<dbReference type="InterPro" id="IPR011463">
    <property type="entry name" value="DUF1569"/>
</dbReference>
<dbReference type="SUPFAM" id="SSF56542">
    <property type="entry name" value="Substrate-binding domain of HMG-CoA reductase"/>
    <property type="match status" value="1"/>
</dbReference>
<dbReference type="InterPro" id="IPR023076">
    <property type="entry name" value="HMG_CoA_Rdtase_CS"/>
</dbReference>
<protein>
    <recommendedName>
        <fullName evidence="3">3-hydroxy-3-methylglutaryl coenzyme A reductase</fullName>
        <shortName evidence="3">HMG-CoA reductase</shortName>
        <ecNumber evidence="3">1.1.1.88</ecNumber>
    </recommendedName>
</protein>
<evidence type="ECO:0000256" key="1">
    <source>
        <dbReference type="ARBA" id="ARBA00007661"/>
    </source>
</evidence>
<gene>
    <name evidence="4" type="ORF">QWY81_04130</name>
</gene>
<evidence type="ECO:0000256" key="3">
    <source>
        <dbReference type="RuleBase" id="RU361219"/>
    </source>
</evidence>
<accession>A0AAJ1VFW4</accession>